<keyword evidence="3" id="KW-1185">Reference proteome</keyword>
<dbReference type="EMBL" id="MCGE01000003">
    <property type="protein sequence ID" value="ORZ23492.1"/>
    <property type="molecule type" value="Genomic_DNA"/>
</dbReference>
<organism evidence="2 3">
    <name type="scientific">Absidia repens</name>
    <dbReference type="NCBI Taxonomy" id="90262"/>
    <lineage>
        <taxon>Eukaryota</taxon>
        <taxon>Fungi</taxon>
        <taxon>Fungi incertae sedis</taxon>
        <taxon>Mucoromycota</taxon>
        <taxon>Mucoromycotina</taxon>
        <taxon>Mucoromycetes</taxon>
        <taxon>Mucorales</taxon>
        <taxon>Cunninghamellaceae</taxon>
        <taxon>Absidia</taxon>
    </lineage>
</organism>
<dbReference type="AlphaFoldDB" id="A0A1X2IWT8"/>
<feature type="transmembrane region" description="Helical" evidence="1">
    <location>
        <begin position="173"/>
        <end position="199"/>
    </location>
</feature>
<feature type="transmembrane region" description="Helical" evidence="1">
    <location>
        <begin position="87"/>
        <end position="110"/>
    </location>
</feature>
<name>A0A1X2IWT8_9FUNG</name>
<sequence>MGVGIEKCCCFIPLRLGTFLIALWFTIIYLLDVATGFLGINGAIIYSGQATSAWYYIDLLFTVLICFGGVVGMFGSCFSSRKFAKTFSVVVWINCTLSMLKYVTCLALMISHRYDISRSCLRSGFIGFSNFQTSITPAIIPNSPYYSPIRYPGTLNANATSQDDCEASIKSFLITYGIVFFIIQVLQFYFATVVSAYASRLRNGARHHRLHDQQIKDFEESRYHMSTISTVY</sequence>
<evidence type="ECO:0000313" key="2">
    <source>
        <dbReference type="EMBL" id="ORZ23492.1"/>
    </source>
</evidence>
<keyword evidence="1" id="KW-0472">Membrane</keyword>
<feature type="transmembrane region" description="Helical" evidence="1">
    <location>
        <begin position="21"/>
        <end position="47"/>
    </location>
</feature>
<protein>
    <recommendedName>
        <fullName evidence="4">Tetraspanin family-domain-containing protein</fullName>
    </recommendedName>
</protein>
<reference evidence="2 3" key="1">
    <citation type="submission" date="2016-07" db="EMBL/GenBank/DDBJ databases">
        <title>Pervasive Adenine N6-methylation of Active Genes in Fungi.</title>
        <authorList>
            <consortium name="DOE Joint Genome Institute"/>
            <person name="Mondo S.J."/>
            <person name="Dannebaum R.O."/>
            <person name="Kuo R.C."/>
            <person name="Labutti K."/>
            <person name="Haridas S."/>
            <person name="Kuo A."/>
            <person name="Salamov A."/>
            <person name="Ahrendt S.R."/>
            <person name="Lipzen A."/>
            <person name="Sullivan W."/>
            <person name="Andreopoulos W.B."/>
            <person name="Clum A."/>
            <person name="Lindquist E."/>
            <person name="Daum C."/>
            <person name="Ramamoorthy G.K."/>
            <person name="Gryganskyi A."/>
            <person name="Culley D."/>
            <person name="Magnuson J.K."/>
            <person name="James T.Y."/>
            <person name="O'Malley M.A."/>
            <person name="Stajich J.E."/>
            <person name="Spatafora J.W."/>
            <person name="Visel A."/>
            <person name="Grigoriev I.V."/>
        </authorList>
    </citation>
    <scope>NUCLEOTIDE SEQUENCE [LARGE SCALE GENOMIC DNA]</scope>
    <source>
        <strain evidence="2 3">NRRL 1336</strain>
    </source>
</reference>
<feature type="transmembrane region" description="Helical" evidence="1">
    <location>
        <begin position="53"/>
        <end position="75"/>
    </location>
</feature>
<comment type="caution">
    <text evidence="2">The sequence shown here is derived from an EMBL/GenBank/DDBJ whole genome shotgun (WGS) entry which is preliminary data.</text>
</comment>
<evidence type="ECO:0000313" key="3">
    <source>
        <dbReference type="Proteomes" id="UP000193560"/>
    </source>
</evidence>
<keyword evidence="1" id="KW-1133">Transmembrane helix</keyword>
<evidence type="ECO:0008006" key="4">
    <source>
        <dbReference type="Google" id="ProtNLM"/>
    </source>
</evidence>
<gene>
    <name evidence="2" type="ORF">BCR42DRAFT_404908</name>
</gene>
<evidence type="ECO:0000256" key="1">
    <source>
        <dbReference type="SAM" id="Phobius"/>
    </source>
</evidence>
<dbReference type="Proteomes" id="UP000193560">
    <property type="component" value="Unassembled WGS sequence"/>
</dbReference>
<dbReference type="OrthoDB" id="2239528at2759"/>
<keyword evidence="1" id="KW-0812">Transmembrane</keyword>
<proteinExistence type="predicted"/>
<accession>A0A1X2IWT8</accession>